<dbReference type="Proteomes" id="UP000324222">
    <property type="component" value="Unassembled WGS sequence"/>
</dbReference>
<proteinExistence type="predicted"/>
<name>A0A5B7JYD8_PORTR</name>
<organism evidence="1 2">
    <name type="scientific">Portunus trituberculatus</name>
    <name type="common">Swimming crab</name>
    <name type="synonym">Neptunus trituberculatus</name>
    <dbReference type="NCBI Taxonomy" id="210409"/>
    <lineage>
        <taxon>Eukaryota</taxon>
        <taxon>Metazoa</taxon>
        <taxon>Ecdysozoa</taxon>
        <taxon>Arthropoda</taxon>
        <taxon>Crustacea</taxon>
        <taxon>Multicrustacea</taxon>
        <taxon>Malacostraca</taxon>
        <taxon>Eumalacostraca</taxon>
        <taxon>Eucarida</taxon>
        <taxon>Decapoda</taxon>
        <taxon>Pleocyemata</taxon>
        <taxon>Brachyura</taxon>
        <taxon>Eubrachyura</taxon>
        <taxon>Portunoidea</taxon>
        <taxon>Portunidae</taxon>
        <taxon>Portuninae</taxon>
        <taxon>Portunus</taxon>
    </lineage>
</organism>
<dbReference type="EMBL" id="VSRR010134391">
    <property type="protein sequence ID" value="MPD03052.1"/>
    <property type="molecule type" value="Genomic_DNA"/>
</dbReference>
<reference evidence="1 2" key="1">
    <citation type="submission" date="2019-05" db="EMBL/GenBank/DDBJ databases">
        <title>Another draft genome of Portunus trituberculatus and its Hox gene families provides insights of decapod evolution.</title>
        <authorList>
            <person name="Jeong J.-H."/>
            <person name="Song I."/>
            <person name="Kim S."/>
            <person name="Choi T."/>
            <person name="Kim D."/>
            <person name="Ryu S."/>
            <person name="Kim W."/>
        </authorList>
    </citation>
    <scope>NUCLEOTIDE SEQUENCE [LARGE SCALE GENOMIC DNA]</scope>
    <source>
        <tissue evidence="1">Muscle</tissue>
    </source>
</reference>
<comment type="caution">
    <text evidence="1">The sequence shown here is derived from an EMBL/GenBank/DDBJ whole genome shotgun (WGS) entry which is preliminary data.</text>
</comment>
<keyword evidence="2" id="KW-1185">Reference proteome</keyword>
<protein>
    <submittedName>
        <fullName evidence="1">Uncharacterized protein</fullName>
    </submittedName>
</protein>
<evidence type="ECO:0000313" key="2">
    <source>
        <dbReference type="Proteomes" id="UP000324222"/>
    </source>
</evidence>
<sequence>MRLSCKEHELQEMGVSEYAIQSFVSINDKERSPC</sequence>
<gene>
    <name evidence="1" type="ORF">E2C01_098669</name>
</gene>
<accession>A0A5B7JYD8</accession>
<evidence type="ECO:0000313" key="1">
    <source>
        <dbReference type="EMBL" id="MPD03052.1"/>
    </source>
</evidence>
<dbReference type="AlphaFoldDB" id="A0A5B7JYD8"/>